<feature type="region of interest" description="Disordered" evidence="1">
    <location>
        <begin position="1"/>
        <end position="22"/>
    </location>
</feature>
<dbReference type="Proteomes" id="UP001519460">
    <property type="component" value="Unassembled WGS sequence"/>
</dbReference>
<evidence type="ECO:0000313" key="3">
    <source>
        <dbReference type="Proteomes" id="UP001519460"/>
    </source>
</evidence>
<sequence length="132" mass="15014">YGNETEPFVTKPSRTSSSEKEILSPTQPIRYQLIFKHQTFPDLTSGHQRVDMSTLLRCCLKSRTKLRKATGKNAVTMIQDAGPDILFRTNTGISRKLTLWHAQPIEGCFWQFPVGERRYDPITDVLIASGNM</sequence>
<protein>
    <submittedName>
        <fullName evidence="2">Uncharacterized protein</fullName>
    </submittedName>
</protein>
<gene>
    <name evidence="2" type="ORF">BaRGS_00015653</name>
</gene>
<proteinExistence type="predicted"/>
<dbReference type="AlphaFoldDB" id="A0ABD0L148"/>
<keyword evidence="3" id="KW-1185">Reference proteome</keyword>
<reference evidence="2 3" key="1">
    <citation type="journal article" date="2023" name="Sci. Data">
        <title>Genome assembly of the Korean intertidal mud-creeper Batillaria attramentaria.</title>
        <authorList>
            <person name="Patra A.K."/>
            <person name="Ho P.T."/>
            <person name="Jun S."/>
            <person name="Lee S.J."/>
            <person name="Kim Y."/>
            <person name="Won Y.J."/>
        </authorList>
    </citation>
    <scope>NUCLEOTIDE SEQUENCE [LARGE SCALE GENOMIC DNA]</scope>
    <source>
        <strain evidence="2">Wonlab-2016</strain>
    </source>
</reference>
<dbReference type="EMBL" id="JACVVK020000096">
    <property type="protein sequence ID" value="KAK7493132.1"/>
    <property type="molecule type" value="Genomic_DNA"/>
</dbReference>
<comment type="caution">
    <text evidence="2">The sequence shown here is derived from an EMBL/GenBank/DDBJ whole genome shotgun (WGS) entry which is preliminary data.</text>
</comment>
<feature type="non-terminal residue" evidence="2">
    <location>
        <position position="1"/>
    </location>
</feature>
<evidence type="ECO:0000256" key="1">
    <source>
        <dbReference type="SAM" id="MobiDB-lite"/>
    </source>
</evidence>
<evidence type="ECO:0000313" key="2">
    <source>
        <dbReference type="EMBL" id="KAK7493132.1"/>
    </source>
</evidence>
<organism evidence="2 3">
    <name type="scientific">Batillaria attramentaria</name>
    <dbReference type="NCBI Taxonomy" id="370345"/>
    <lineage>
        <taxon>Eukaryota</taxon>
        <taxon>Metazoa</taxon>
        <taxon>Spiralia</taxon>
        <taxon>Lophotrochozoa</taxon>
        <taxon>Mollusca</taxon>
        <taxon>Gastropoda</taxon>
        <taxon>Caenogastropoda</taxon>
        <taxon>Sorbeoconcha</taxon>
        <taxon>Cerithioidea</taxon>
        <taxon>Batillariidae</taxon>
        <taxon>Batillaria</taxon>
    </lineage>
</organism>
<name>A0ABD0L148_9CAEN</name>
<accession>A0ABD0L148</accession>